<dbReference type="PROSITE" id="PS50181">
    <property type="entry name" value="FBOX"/>
    <property type="match status" value="1"/>
</dbReference>
<evidence type="ECO:0000256" key="2">
    <source>
        <dbReference type="ARBA" id="ARBA00022737"/>
    </source>
</evidence>
<evidence type="ECO:0000256" key="1">
    <source>
        <dbReference type="ARBA" id="ARBA00022574"/>
    </source>
</evidence>
<dbReference type="InterPro" id="IPR015943">
    <property type="entry name" value="WD40/YVTN_repeat-like_dom_sf"/>
</dbReference>
<dbReference type="InterPro" id="IPR001810">
    <property type="entry name" value="F-box_dom"/>
</dbReference>
<dbReference type="InterPro" id="IPR036322">
    <property type="entry name" value="WD40_repeat_dom_sf"/>
</dbReference>
<dbReference type="Ensembl" id="ENSEBUT00000018980.1">
    <property type="protein sequence ID" value="ENSEBUP00000018404.1"/>
    <property type="gene ID" value="ENSEBUG00000011484.1"/>
</dbReference>
<feature type="repeat" description="WD" evidence="3">
    <location>
        <begin position="219"/>
        <end position="251"/>
    </location>
</feature>
<dbReference type="PRINTS" id="PR00320">
    <property type="entry name" value="GPROTEINBRPT"/>
</dbReference>
<dbReference type="SUPFAM" id="SSF81383">
    <property type="entry name" value="F-box domain"/>
    <property type="match status" value="1"/>
</dbReference>
<dbReference type="InterPro" id="IPR019775">
    <property type="entry name" value="WD40_repeat_CS"/>
</dbReference>
<evidence type="ECO:0000313" key="6">
    <source>
        <dbReference type="Ensembl" id="ENSEBUP00000018404.1"/>
    </source>
</evidence>
<dbReference type="Proteomes" id="UP000694388">
    <property type="component" value="Unplaced"/>
</dbReference>
<feature type="region of interest" description="Disordered" evidence="4">
    <location>
        <begin position="19"/>
        <end position="51"/>
    </location>
</feature>
<dbReference type="PROSITE" id="PS00678">
    <property type="entry name" value="WD_REPEATS_1"/>
    <property type="match status" value="2"/>
</dbReference>
<dbReference type="InterPro" id="IPR001680">
    <property type="entry name" value="WD40_rpt"/>
</dbReference>
<dbReference type="Pfam" id="PF00400">
    <property type="entry name" value="WD40"/>
    <property type="match status" value="3"/>
</dbReference>
<dbReference type="SMART" id="SM00320">
    <property type="entry name" value="WD40"/>
    <property type="match status" value="3"/>
</dbReference>
<keyword evidence="7" id="KW-1185">Reference proteome</keyword>
<dbReference type="InterPro" id="IPR036047">
    <property type="entry name" value="F-box-like_dom_sf"/>
</dbReference>
<keyword evidence="2" id="KW-0677">Repeat</keyword>
<organism evidence="6 7">
    <name type="scientific">Eptatretus burgeri</name>
    <name type="common">Inshore hagfish</name>
    <dbReference type="NCBI Taxonomy" id="7764"/>
    <lineage>
        <taxon>Eukaryota</taxon>
        <taxon>Metazoa</taxon>
        <taxon>Chordata</taxon>
        <taxon>Craniata</taxon>
        <taxon>Vertebrata</taxon>
        <taxon>Cyclostomata</taxon>
        <taxon>Myxini</taxon>
        <taxon>Myxiniformes</taxon>
        <taxon>Myxinidae</taxon>
        <taxon>Eptatretinae</taxon>
        <taxon>Eptatretus</taxon>
    </lineage>
</organism>
<feature type="domain" description="F-box" evidence="5">
    <location>
        <begin position="75"/>
        <end position="122"/>
    </location>
</feature>
<evidence type="ECO:0000256" key="3">
    <source>
        <dbReference type="PROSITE-ProRule" id="PRU00221"/>
    </source>
</evidence>
<dbReference type="InterPro" id="IPR020472">
    <property type="entry name" value="WD40_PAC1"/>
</dbReference>
<dbReference type="PANTHER" id="PTHR19855:SF34">
    <property type="entry name" value="F-BOX_WD REPEAT-CONTAINING PROTEIN 9"/>
    <property type="match status" value="1"/>
</dbReference>
<proteinExistence type="predicted"/>
<dbReference type="Gene3D" id="1.20.1280.50">
    <property type="match status" value="1"/>
</dbReference>
<sequence length="357" mass="39831">MKSLCQNVCKLSVVNRNSPDTKDGIPDSEPLGEQENKCTAMSSMSNPNFGTTTDLSSTENIELSNVATADDITETSELLALPIELLLKIISFLDAHFVVDVLQCVCKLFNALVKDKYTWKRRVINQLKNCYPVLSDLDIDWAQACIEIEQQKHIWRNGDKDLHHFSLTKGHFCSILSMVLTKNGRICFSGSKDRHVKVWNLSQLAAEHDPEPTLSLGTPSAHNGWVSSLAFHDCLLSSASWDHTIKLWDMSANGKQVGEIRYLLLRILGKNFHSLQHHSKAVICLSADDNYIISGGEDKTLVVYDRVAAKVITLKILRSRSGFGSSPKSNPFSGVTYPSSPPNFIQIHLQLFEIFNS</sequence>
<dbReference type="PANTHER" id="PTHR19855">
    <property type="entry name" value="WD40 REPEAT PROTEIN 12, 37"/>
    <property type="match status" value="1"/>
</dbReference>
<evidence type="ECO:0000259" key="5">
    <source>
        <dbReference type="PROSITE" id="PS50181"/>
    </source>
</evidence>
<dbReference type="Pfam" id="PF12937">
    <property type="entry name" value="F-box-like"/>
    <property type="match status" value="1"/>
</dbReference>
<protein>
    <recommendedName>
        <fullName evidence="5">F-box domain-containing protein</fullName>
    </recommendedName>
</protein>
<reference evidence="6" key="2">
    <citation type="submission" date="2025-09" db="UniProtKB">
        <authorList>
            <consortium name="Ensembl"/>
        </authorList>
    </citation>
    <scope>IDENTIFICATION</scope>
</reference>
<feature type="repeat" description="WD" evidence="3">
    <location>
        <begin position="168"/>
        <end position="209"/>
    </location>
</feature>
<dbReference type="PROSITE" id="PS50082">
    <property type="entry name" value="WD_REPEATS_2"/>
    <property type="match status" value="2"/>
</dbReference>
<evidence type="ECO:0000313" key="7">
    <source>
        <dbReference type="Proteomes" id="UP000694388"/>
    </source>
</evidence>
<evidence type="ECO:0000256" key="4">
    <source>
        <dbReference type="SAM" id="MobiDB-lite"/>
    </source>
</evidence>
<dbReference type="GeneTree" id="ENSGT00390000006806"/>
<keyword evidence="1 3" id="KW-0853">WD repeat</keyword>
<dbReference type="SMART" id="SM00256">
    <property type="entry name" value="FBOX"/>
    <property type="match status" value="1"/>
</dbReference>
<reference evidence="6" key="1">
    <citation type="submission" date="2025-08" db="UniProtKB">
        <authorList>
            <consortium name="Ensembl"/>
        </authorList>
    </citation>
    <scope>IDENTIFICATION</scope>
</reference>
<dbReference type="AlphaFoldDB" id="A0A8C4QQT5"/>
<accession>A0A8C4QQT5</accession>
<feature type="compositionally biased region" description="Polar residues" evidence="4">
    <location>
        <begin position="37"/>
        <end position="51"/>
    </location>
</feature>
<dbReference type="Gene3D" id="2.130.10.10">
    <property type="entry name" value="YVTN repeat-like/Quinoprotein amine dehydrogenase"/>
    <property type="match status" value="1"/>
</dbReference>
<dbReference type="SUPFAM" id="SSF50978">
    <property type="entry name" value="WD40 repeat-like"/>
    <property type="match status" value="1"/>
</dbReference>
<name>A0A8C4QQT5_EPTBU</name>
<dbReference type="PROSITE" id="PS50294">
    <property type="entry name" value="WD_REPEATS_REGION"/>
    <property type="match status" value="2"/>
</dbReference>